<evidence type="ECO:0000256" key="1">
    <source>
        <dbReference type="ARBA" id="ARBA00006281"/>
    </source>
</evidence>
<dbReference type="CDD" id="cd13778">
    <property type="entry name" value="Aar2_C"/>
    <property type="match status" value="1"/>
</dbReference>
<accession>A0A1S8X3N7</accession>
<evidence type="ECO:0000256" key="2">
    <source>
        <dbReference type="ARBA" id="ARBA00016372"/>
    </source>
</evidence>
<proteinExistence type="inferred from homology"/>
<evidence type="ECO:0000259" key="5">
    <source>
        <dbReference type="Pfam" id="PF20981"/>
    </source>
</evidence>
<comment type="similarity">
    <text evidence="1">Belongs to the AAR2 family.</text>
</comment>
<dbReference type="InterPro" id="IPR038516">
    <property type="entry name" value="AAR2_N_sf"/>
</dbReference>
<feature type="domain" description="AAR2 N-terminal" evidence="5">
    <location>
        <begin position="3"/>
        <end position="133"/>
    </location>
</feature>
<protein>
    <recommendedName>
        <fullName evidence="2">Protein AAR2 homolog</fullName>
    </recommendedName>
    <alternativeName>
        <fullName evidence="3">AAR2 splicing factor homolog</fullName>
    </alternativeName>
</protein>
<evidence type="ECO:0000259" key="4">
    <source>
        <dbReference type="Pfam" id="PF05282"/>
    </source>
</evidence>
<dbReference type="Gene3D" id="2.60.34.20">
    <property type="match status" value="1"/>
</dbReference>
<dbReference type="InterPro" id="IPR033648">
    <property type="entry name" value="AAR2_C"/>
</dbReference>
<dbReference type="Proteomes" id="UP000243686">
    <property type="component" value="Unassembled WGS sequence"/>
</dbReference>
<keyword evidence="7" id="KW-1185">Reference proteome</keyword>
<dbReference type="InterPro" id="IPR033647">
    <property type="entry name" value="Aar2_N"/>
</dbReference>
<gene>
    <name evidence="6" type="ORF">X801_02816</name>
</gene>
<dbReference type="CDD" id="cd13777">
    <property type="entry name" value="Aar2_N"/>
    <property type="match status" value="1"/>
</dbReference>
<organism evidence="6 7">
    <name type="scientific">Opisthorchis viverrini</name>
    <name type="common">Southeast Asian liver fluke</name>
    <dbReference type="NCBI Taxonomy" id="6198"/>
    <lineage>
        <taxon>Eukaryota</taxon>
        <taxon>Metazoa</taxon>
        <taxon>Spiralia</taxon>
        <taxon>Lophotrochozoa</taxon>
        <taxon>Platyhelminthes</taxon>
        <taxon>Trematoda</taxon>
        <taxon>Digenea</taxon>
        <taxon>Opisthorchiida</taxon>
        <taxon>Opisthorchiata</taxon>
        <taxon>Opisthorchiidae</taxon>
        <taxon>Opisthorchis</taxon>
    </lineage>
</organism>
<evidence type="ECO:0000313" key="6">
    <source>
        <dbReference type="EMBL" id="OON21286.1"/>
    </source>
</evidence>
<dbReference type="Pfam" id="PF20981">
    <property type="entry name" value="AAR2_1st"/>
    <property type="match status" value="1"/>
</dbReference>
<reference evidence="6 7" key="1">
    <citation type="submission" date="2015-03" db="EMBL/GenBank/DDBJ databases">
        <title>Draft genome of the nematode, Opisthorchis viverrini.</title>
        <authorList>
            <person name="Mitreva M."/>
        </authorList>
    </citation>
    <scope>NUCLEOTIDE SEQUENCE [LARGE SCALE GENOMIC DNA]</scope>
    <source>
        <strain evidence="6">Khon Kaen</strain>
    </source>
</reference>
<dbReference type="AlphaFoldDB" id="A0A1S8X3N7"/>
<evidence type="ECO:0000313" key="7">
    <source>
        <dbReference type="Proteomes" id="UP000243686"/>
    </source>
</evidence>
<dbReference type="GO" id="GO:0000244">
    <property type="term" value="P:spliceosomal tri-snRNP complex assembly"/>
    <property type="evidence" value="ECO:0007669"/>
    <property type="project" value="TreeGrafter"/>
</dbReference>
<dbReference type="EMBL" id="KV892194">
    <property type="protein sequence ID" value="OON21286.1"/>
    <property type="molecule type" value="Genomic_DNA"/>
</dbReference>
<dbReference type="PANTHER" id="PTHR12689:SF4">
    <property type="entry name" value="PROTEIN AAR2 HOMOLOG"/>
    <property type="match status" value="1"/>
</dbReference>
<dbReference type="Gene3D" id="1.25.40.550">
    <property type="entry name" value="Aar2, C-terminal domain-like"/>
    <property type="match status" value="1"/>
</dbReference>
<dbReference type="PANTHER" id="PTHR12689">
    <property type="entry name" value="A1 CISTRON SPLICING FACTOR AAR2-RELATED"/>
    <property type="match status" value="1"/>
</dbReference>
<dbReference type="InterPro" id="IPR038514">
    <property type="entry name" value="AAR2_C_sf"/>
</dbReference>
<dbReference type="InterPro" id="IPR007946">
    <property type="entry name" value="AAR2"/>
</dbReference>
<evidence type="ECO:0000256" key="3">
    <source>
        <dbReference type="ARBA" id="ARBA00030625"/>
    </source>
</evidence>
<sequence>MNSCVLLLHDVPENTEVGIDMKFWRVGKNFRGIKDIPLGFHFIYFSAVNADCKSGQRTGFVEWFTHPGFVAKRWVAVDEDFVDVPLTPSDVQRLTDNYDEVSLYLGPYPSECRRGWVALTNLVSPASLSRILPECGRVYSCTQFLSEPSSSQQRLALQPAPEVSSKPEDLLPKLQVLPGTEIRFSKIPKNPLFPPNSNPAEVTAHGIDQTYTLDSVLRVIADTATNLGATDVELNQPDSGNSLSLEERELLAELQFSYLLNILYFSFPTSTVHVLDGWYQWRRIVQLLASCEEAIYRRPQLYINLVSVLYHQLCSASKSKEFLEDKTAAVSTAELADLFFSETTGPRTNLAEPAFLPSVLRKLLRNILCTSTLDSKGGLLQSLRERAEGFCHSLEQRFHWGIKPEVLKKEENAVDVLVDDVDWEGDEAPVIVQL</sequence>
<name>A0A1S8X3N7_OPIVI</name>
<dbReference type="Pfam" id="PF05282">
    <property type="entry name" value="AAR2"/>
    <property type="match status" value="1"/>
</dbReference>
<feature type="domain" description="AAR2 C-terminal" evidence="4">
    <location>
        <begin position="184"/>
        <end position="401"/>
    </location>
</feature>